<feature type="transmembrane region" description="Helical" evidence="1">
    <location>
        <begin position="626"/>
        <end position="649"/>
    </location>
</feature>
<keyword evidence="1" id="KW-1133">Transmembrane helix</keyword>
<sequence>MLNRGHIKVIVTAAFAVLCLVFWMLSLLMILHDREIIIIHWSKIPIENFRHEAGNAWFAKFANISFTSPSRAVLLENGIPLKRGNTATDSIAYVGGGRYYVSNDELLFSTSDNSDPAKNGRKYELLCAGRIARSKVLWTFYLAVLFTSITAAMGYEYVTSVIKSIVCRYKKAVDMVVAGTSFMIIVVPFMLTRLPYFLYYPVVLIRPDSYGYFDIAMQIVSGTWPELTLRTPGYPIFIAAVLLCSKQINSVIFVQNLLSVLAALTFIYGIFISYRNMAPLAAIGMAAFITSHAQMAADISVLSESLYVSVIVFAFAFLIIALKRRGAAWFALSGAALAYTVYVRPAGLFVFAVFVSVVVYIWINGRCRKNIAAFAVPFLSMLLLLCSYNYITLRSFEINNFSGEVLVVANSIFLEEDDKYPVELNAAIRKIRAAASIEERAFLSSTWDKKKYNDTISAIFARAGSHGGIIGPISEALGNPPKKEVKKVLKTLFIDAVKKHPIEFMKKSFLFLLIYFDNMRGDTDIYNSINGSYSSLYIPGQDSAQSAIIRYLAPKPLPYFTLETAKHGALTAYAGEYIETGLQWFHLLIYTKLHRVIFRNLFWPAAFVIAFAASAICLFRSGWSNTGAFILFTLGSAVFVHAVGVALSTHPDLRYSYTLEFTYYLLPLLLPICYNKRTLS</sequence>
<keyword evidence="1" id="KW-0472">Membrane</keyword>
<name>A0ABR5SF50_9BACT</name>
<proteinExistence type="predicted"/>
<feature type="transmembrane region" description="Helical" evidence="1">
    <location>
        <begin position="601"/>
        <end position="619"/>
    </location>
</feature>
<feature type="transmembrane region" description="Helical" evidence="1">
    <location>
        <begin position="6"/>
        <end position="31"/>
    </location>
</feature>
<feature type="transmembrane region" description="Helical" evidence="1">
    <location>
        <begin position="342"/>
        <end position="363"/>
    </location>
</feature>
<feature type="transmembrane region" description="Helical" evidence="1">
    <location>
        <begin position="136"/>
        <end position="155"/>
    </location>
</feature>
<reference evidence="2 3" key="1">
    <citation type="submission" date="2015-11" db="EMBL/GenBank/DDBJ databases">
        <authorList>
            <person name="Lin W."/>
        </authorList>
    </citation>
    <scope>NUCLEOTIDE SEQUENCE [LARGE SCALE GENOMIC DNA]</scope>
    <source>
        <strain evidence="2 3">HCH-1</strain>
    </source>
</reference>
<accession>A0ABR5SF50</accession>
<organism evidence="2 3">
    <name type="scientific">Candidatus Magnetominusculus xianensis</name>
    <dbReference type="NCBI Taxonomy" id="1748249"/>
    <lineage>
        <taxon>Bacteria</taxon>
        <taxon>Pseudomonadati</taxon>
        <taxon>Nitrospirota</taxon>
        <taxon>Nitrospiria</taxon>
        <taxon>Nitrospirales</taxon>
        <taxon>Nitrospiraceae</taxon>
        <taxon>Candidatus Magnetominusculus</taxon>
    </lineage>
</organism>
<feature type="transmembrane region" description="Helical" evidence="1">
    <location>
        <begin position="175"/>
        <end position="199"/>
    </location>
</feature>
<evidence type="ECO:0008006" key="4">
    <source>
        <dbReference type="Google" id="ProtNLM"/>
    </source>
</evidence>
<evidence type="ECO:0000313" key="3">
    <source>
        <dbReference type="Proteomes" id="UP000060487"/>
    </source>
</evidence>
<feature type="transmembrane region" description="Helical" evidence="1">
    <location>
        <begin position="370"/>
        <end position="391"/>
    </location>
</feature>
<gene>
    <name evidence="2" type="ORF">ASN18_1981</name>
</gene>
<evidence type="ECO:0000313" key="2">
    <source>
        <dbReference type="EMBL" id="KWT84054.1"/>
    </source>
</evidence>
<dbReference type="RefSeq" id="WP_085052590.1">
    <property type="nucleotide sequence ID" value="NZ_LNQR01000070.1"/>
</dbReference>
<dbReference type="EMBL" id="LNQR01000070">
    <property type="protein sequence ID" value="KWT84054.1"/>
    <property type="molecule type" value="Genomic_DNA"/>
</dbReference>
<comment type="caution">
    <text evidence="2">The sequence shown here is derived from an EMBL/GenBank/DDBJ whole genome shotgun (WGS) entry which is preliminary data.</text>
</comment>
<keyword evidence="1" id="KW-0812">Transmembrane</keyword>
<protein>
    <recommendedName>
        <fullName evidence="4">Glycosyltransferase RgtA/B/C/D-like domain-containing protein</fullName>
    </recommendedName>
</protein>
<evidence type="ECO:0000256" key="1">
    <source>
        <dbReference type="SAM" id="Phobius"/>
    </source>
</evidence>
<feature type="transmembrane region" description="Helical" evidence="1">
    <location>
        <begin position="655"/>
        <end position="674"/>
    </location>
</feature>
<feature type="transmembrane region" description="Helical" evidence="1">
    <location>
        <begin position="251"/>
        <end position="271"/>
    </location>
</feature>
<keyword evidence="3" id="KW-1185">Reference proteome</keyword>
<dbReference type="Proteomes" id="UP000060487">
    <property type="component" value="Unassembled WGS sequence"/>
</dbReference>
<feature type="transmembrane region" description="Helical" evidence="1">
    <location>
        <begin position="305"/>
        <end position="322"/>
    </location>
</feature>